<feature type="chain" id="PRO_5028811501" description="CBM1 domain-containing protein" evidence="2">
    <location>
        <begin position="23"/>
        <end position="319"/>
    </location>
</feature>
<feature type="domain" description="CBM1" evidence="3">
    <location>
        <begin position="244"/>
        <end position="284"/>
    </location>
</feature>
<accession>A0A7C8RBB2</accession>
<proteinExistence type="predicted"/>
<dbReference type="GO" id="GO:0005576">
    <property type="term" value="C:extracellular region"/>
    <property type="evidence" value="ECO:0007669"/>
    <property type="project" value="InterPro"/>
</dbReference>
<dbReference type="PROSITE" id="PS51164">
    <property type="entry name" value="CBM1_2"/>
    <property type="match status" value="1"/>
</dbReference>
<protein>
    <recommendedName>
        <fullName evidence="3">CBM1 domain-containing protein</fullName>
    </recommendedName>
</protein>
<evidence type="ECO:0000256" key="1">
    <source>
        <dbReference type="ARBA" id="ARBA00022729"/>
    </source>
</evidence>
<dbReference type="AlphaFoldDB" id="A0A7C8RBB2"/>
<dbReference type="GO" id="GO:0005975">
    <property type="term" value="P:carbohydrate metabolic process"/>
    <property type="evidence" value="ECO:0007669"/>
    <property type="project" value="InterPro"/>
</dbReference>
<comment type="caution">
    <text evidence="4">The sequence shown here is derived from an EMBL/GenBank/DDBJ whole genome shotgun (WGS) entry which is preliminary data.</text>
</comment>
<evidence type="ECO:0000313" key="5">
    <source>
        <dbReference type="Proteomes" id="UP000474640"/>
    </source>
</evidence>
<dbReference type="OMA" id="ITTRTIC"/>
<dbReference type="InterPro" id="IPR000254">
    <property type="entry name" value="CBD"/>
</dbReference>
<reference evidence="4 5" key="1">
    <citation type="submission" date="2020-01" db="EMBL/GenBank/DDBJ databases">
        <authorList>
            <person name="Palmer J.M."/>
        </authorList>
    </citation>
    <scope>NUCLEOTIDE SEQUENCE [LARGE SCALE GENOMIC DNA]</scope>
    <source>
        <strain evidence="4 5">TWF970</strain>
    </source>
</reference>
<sequence length="319" mass="34295">MRFVRPTSVLLFTACLLDTTNAFGWKLFGKKSYNLLGFSPPAFYANGKRDLDSLPGGFNGLAARDSSPAEKHPLEKRAGKSCDCIETETASYGLASLEPFMATPFGKCNTQSSTSRVCPTDHFCVPQDKTFSRCLPTTVTLNADYITYTGPAVQPKVTFWWLDTPPDYGADPSGQCGGTSQPSPAPLWDMRKTKCPHEHACACQTAGFSVCVDTKAKEYTGTACPKAANTCKYQFKDNLPPPTATAKIGGQCGGSCWPGPTNCPGGATCFTETHPSPGAYAMCHTTKPAAVRKLRLKERAEEGINVPARVQALATPIYF</sequence>
<evidence type="ECO:0000256" key="2">
    <source>
        <dbReference type="SAM" id="SignalP"/>
    </source>
</evidence>
<dbReference type="Proteomes" id="UP000474640">
    <property type="component" value="Unassembled WGS sequence"/>
</dbReference>
<dbReference type="OrthoDB" id="5272498at2759"/>
<feature type="signal peptide" evidence="2">
    <location>
        <begin position="1"/>
        <end position="22"/>
    </location>
</feature>
<keyword evidence="1 2" id="KW-0732">Signal</keyword>
<evidence type="ECO:0000259" key="3">
    <source>
        <dbReference type="PROSITE" id="PS51164"/>
    </source>
</evidence>
<gene>
    <name evidence="4" type="ORF">TWF970_006460</name>
</gene>
<name>A0A7C8RBB2_ORBOL</name>
<dbReference type="GO" id="GO:0030248">
    <property type="term" value="F:cellulose binding"/>
    <property type="evidence" value="ECO:0007669"/>
    <property type="project" value="InterPro"/>
</dbReference>
<evidence type="ECO:0000313" key="4">
    <source>
        <dbReference type="EMBL" id="KAF3276176.1"/>
    </source>
</evidence>
<organism evidence="4 5">
    <name type="scientific">Orbilia oligospora</name>
    <name type="common">Nematode-trapping fungus</name>
    <name type="synonym">Arthrobotrys oligospora</name>
    <dbReference type="NCBI Taxonomy" id="2813651"/>
    <lineage>
        <taxon>Eukaryota</taxon>
        <taxon>Fungi</taxon>
        <taxon>Dikarya</taxon>
        <taxon>Ascomycota</taxon>
        <taxon>Pezizomycotina</taxon>
        <taxon>Orbiliomycetes</taxon>
        <taxon>Orbiliales</taxon>
        <taxon>Orbiliaceae</taxon>
        <taxon>Orbilia</taxon>
    </lineage>
</organism>
<dbReference type="EMBL" id="JAABOJ010000034">
    <property type="protein sequence ID" value="KAF3276176.1"/>
    <property type="molecule type" value="Genomic_DNA"/>
</dbReference>